<keyword evidence="7" id="KW-1185">Reference proteome</keyword>
<dbReference type="EMBL" id="BAAAPE010000007">
    <property type="protein sequence ID" value="GAA2074251.1"/>
    <property type="molecule type" value="Genomic_DNA"/>
</dbReference>
<keyword evidence="1" id="KW-0805">Transcription regulation</keyword>
<dbReference type="Proteomes" id="UP001500016">
    <property type="component" value="Unassembled WGS sequence"/>
</dbReference>
<keyword evidence="3" id="KW-0804">Transcription</keyword>
<dbReference type="RefSeq" id="WP_344527703.1">
    <property type="nucleotide sequence ID" value="NZ_BAAAPE010000007.1"/>
</dbReference>
<keyword evidence="2 4" id="KW-0238">DNA-binding</keyword>
<accession>A0ABP5HFB9</accession>
<dbReference type="Pfam" id="PF00440">
    <property type="entry name" value="TetR_N"/>
    <property type="match status" value="1"/>
</dbReference>
<dbReference type="InterPro" id="IPR036271">
    <property type="entry name" value="Tet_transcr_reg_TetR-rel_C_sf"/>
</dbReference>
<dbReference type="Gene3D" id="1.10.10.60">
    <property type="entry name" value="Homeodomain-like"/>
    <property type="match status" value="1"/>
</dbReference>
<evidence type="ECO:0000259" key="5">
    <source>
        <dbReference type="PROSITE" id="PS50977"/>
    </source>
</evidence>
<evidence type="ECO:0000256" key="2">
    <source>
        <dbReference type="ARBA" id="ARBA00023125"/>
    </source>
</evidence>
<evidence type="ECO:0000313" key="6">
    <source>
        <dbReference type="EMBL" id="GAA2074251.1"/>
    </source>
</evidence>
<dbReference type="InterPro" id="IPR025996">
    <property type="entry name" value="MT1864/Rv1816-like_C"/>
</dbReference>
<evidence type="ECO:0000256" key="1">
    <source>
        <dbReference type="ARBA" id="ARBA00023015"/>
    </source>
</evidence>
<gene>
    <name evidence="6" type="ORF">GCM10009801_28080</name>
</gene>
<sequence>MPRAGLTAERITAAAADLADARGLDNVTLSALARDFGVKDASLYSHVRGVRDLRTRIALLAAAELADVLGAAVAGRARRDALVAFADTYRAYGLEHPGRYAALQLPLDPEEHADDPGFLRGVELTYGLLRGYGLEEPDATDAARLLRATFHGYVHLEAGGGFGAPRPVRASWERSLEALHRTLENWP</sequence>
<reference evidence="7" key="1">
    <citation type="journal article" date="2019" name="Int. J. Syst. Evol. Microbiol.">
        <title>The Global Catalogue of Microorganisms (GCM) 10K type strain sequencing project: providing services to taxonomists for standard genome sequencing and annotation.</title>
        <authorList>
            <consortium name="The Broad Institute Genomics Platform"/>
            <consortium name="The Broad Institute Genome Sequencing Center for Infectious Disease"/>
            <person name="Wu L."/>
            <person name="Ma J."/>
        </authorList>
    </citation>
    <scope>NUCLEOTIDE SEQUENCE [LARGE SCALE GENOMIC DNA]</scope>
    <source>
        <strain evidence="7">JCM 15478</strain>
    </source>
</reference>
<dbReference type="InterPro" id="IPR001647">
    <property type="entry name" value="HTH_TetR"/>
</dbReference>
<proteinExistence type="predicted"/>
<organism evidence="6 7">
    <name type="scientific">Streptomyces albiaxialis</name>
    <dbReference type="NCBI Taxonomy" id="329523"/>
    <lineage>
        <taxon>Bacteria</taxon>
        <taxon>Bacillati</taxon>
        <taxon>Actinomycetota</taxon>
        <taxon>Actinomycetes</taxon>
        <taxon>Kitasatosporales</taxon>
        <taxon>Streptomycetaceae</taxon>
        <taxon>Streptomyces</taxon>
    </lineage>
</organism>
<evidence type="ECO:0000256" key="4">
    <source>
        <dbReference type="PROSITE-ProRule" id="PRU00335"/>
    </source>
</evidence>
<protein>
    <submittedName>
        <fullName evidence="6">TetR-like C-terminal domain-containing protein</fullName>
    </submittedName>
</protein>
<dbReference type="Gene3D" id="1.10.357.10">
    <property type="entry name" value="Tetracycline Repressor, domain 2"/>
    <property type="match status" value="1"/>
</dbReference>
<name>A0ABP5HFB9_9ACTN</name>
<dbReference type="InterPro" id="IPR009057">
    <property type="entry name" value="Homeodomain-like_sf"/>
</dbReference>
<dbReference type="Pfam" id="PF13305">
    <property type="entry name" value="TetR_C_33"/>
    <property type="match status" value="1"/>
</dbReference>
<evidence type="ECO:0000256" key="3">
    <source>
        <dbReference type="ARBA" id="ARBA00023163"/>
    </source>
</evidence>
<comment type="caution">
    <text evidence="6">The sequence shown here is derived from an EMBL/GenBank/DDBJ whole genome shotgun (WGS) entry which is preliminary data.</text>
</comment>
<evidence type="ECO:0000313" key="7">
    <source>
        <dbReference type="Proteomes" id="UP001500016"/>
    </source>
</evidence>
<feature type="domain" description="HTH tetR-type" evidence="5">
    <location>
        <begin position="5"/>
        <end position="65"/>
    </location>
</feature>
<feature type="DNA-binding region" description="H-T-H motif" evidence="4">
    <location>
        <begin position="28"/>
        <end position="47"/>
    </location>
</feature>
<dbReference type="SUPFAM" id="SSF48498">
    <property type="entry name" value="Tetracyclin repressor-like, C-terminal domain"/>
    <property type="match status" value="1"/>
</dbReference>
<dbReference type="SUPFAM" id="SSF46689">
    <property type="entry name" value="Homeodomain-like"/>
    <property type="match status" value="1"/>
</dbReference>
<dbReference type="PROSITE" id="PS50977">
    <property type="entry name" value="HTH_TETR_2"/>
    <property type="match status" value="1"/>
</dbReference>